<comment type="similarity">
    <text evidence="1">Belongs to the UPF0254 family.</text>
</comment>
<name>A0A832YUL9_9EURY</name>
<evidence type="ECO:0000313" key="2">
    <source>
        <dbReference type="EMBL" id="HIP17328.1"/>
    </source>
</evidence>
<dbReference type="AlphaFoldDB" id="A0A832YUL9"/>
<accession>A0A832YUL9</accession>
<dbReference type="EMBL" id="DQSV01000066">
    <property type="protein sequence ID" value="HIP17328.1"/>
    <property type="molecule type" value="Genomic_DNA"/>
</dbReference>
<evidence type="ECO:0000313" key="3">
    <source>
        <dbReference type="Proteomes" id="UP000605144"/>
    </source>
</evidence>
<comment type="caution">
    <text evidence="2">The sequence shown here is derived from an EMBL/GenBank/DDBJ whole genome shotgun (WGS) entry which is preliminary data.</text>
</comment>
<gene>
    <name evidence="2" type="ORF">EYG76_03375</name>
</gene>
<dbReference type="InterPro" id="IPR009625">
    <property type="entry name" value="HcgF"/>
</dbReference>
<proteinExistence type="inferred from homology"/>
<evidence type="ECO:0000256" key="1">
    <source>
        <dbReference type="HAMAP-Rule" id="MF_00673"/>
    </source>
</evidence>
<dbReference type="HAMAP" id="MF_00673">
    <property type="entry name" value="UPF0254"/>
    <property type="match status" value="1"/>
</dbReference>
<reference evidence="2" key="1">
    <citation type="journal article" date="2020" name="ISME J.">
        <title>Gammaproteobacteria mediating utilization of methyl-, sulfur- and petroleum organic compounds in deep ocean hydrothermal plumes.</title>
        <authorList>
            <person name="Zhou Z."/>
            <person name="Liu Y."/>
            <person name="Pan J."/>
            <person name="Cron B.R."/>
            <person name="Toner B.M."/>
            <person name="Anantharaman K."/>
            <person name="Breier J.A."/>
            <person name="Dick G.J."/>
            <person name="Li M."/>
        </authorList>
    </citation>
    <scope>NUCLEOTIDE SEQUENCE</scope>
    <source>
        <strain evidence="2">SZUA-1385</strain>
    </source>
</reference>
<dbReference type="NCBIfam" id="NF002122">
    <property type="entry name" value="PRK00962.1"/>
    <property type="match status" value="1"/>
</dbReference>
<dbReference type="Pfam" id="PF06787">
    <property type="entry name" value="HcgF"/>
    <property type="match status" value="1"/>
</dbReference>
<protein>
    <recommendedName>
        <fullName evidence="1">UPF0254 protein EYG76_03375</fullName>
    </recommendedName>
</protein>
<dbReference type="Proteomes" id="UP000605144">
    <property type="component" value="Unassembled WGS sequence"/>
</dbReference>
<sequence length="167" mass="18717">MLSIGTAECFTHGRIGNILHKMAMGYDDVKNHPHYKVFNGNIYVMASMFMPLKSTVESILDVTLPTPDYEYNYGKVYNEENDLKVAYLMAKGIKNKLNCNIGIGTTAGIGKGGICILTDNSKYLFTTDVYGNLLDKKNIVERTINGIDKTLDKLAEILNREFFKDSI</sequence>
<organism evidence="2 3">
    <name type="scientific">Methanothermococcus okinawensis</name>
    <dbReference type="NCBI Taxonomy" id="155863"/>
    <lineage>
        <taxon>Archaea</taxon>
        <taxon>Methanobacteriati</taxon>
        <taxon>Methanobacteriota</taxon>
        <taxon>Methanomada group</taxon>
        <taxon>Methanococci</taxon>
        <taxon>Methanococcales</taxon>
        <taxon>Methanococcaceae</taxon>
        <taxon>Methanothermococcus</taxon>
    </lineage>
</organism>